<organism evidence="2 3">
    <name type="scientific">Porphyra umbilicalis</name>
    <name type="common">Purple laver</name>
    <name type="synonym">Red alga</name>
    <dbReference type="NCBI Taxonomy" id="2786"/>
    <lineage>
        <taxon>Eukaryota</taxon>
        <taxon>Rhodophyta</taxon>
        <taxon>Bangiophyceae</taxon>
        <taxon>Bangiales</taxon>
        <taxon>Bangiaceae</taxon>
        <taxon>Porphyra</taxon>
    </lineage>
</organism>
<keyword evidence="3" id="KW-1185">Reference proteome</keyword>
<proteinExistence type="predicted"/>
<feature type="region of interest" description="Disordered" evidence="1">
    <location>
        <begin position="1"/>
        <end position="23"/>
    </location>
</feature>
<name>A0A1X6NZM2_PORUM</name>
<dbReference type="Proteomes" id="UP000218209">
    <property type="component" value="Unassembled WGS sequence"/>
</dbReference>
<evidence type="ECO:0000256" key="1">
    <source>
        <dbReference type="SAM" id="MobiDB-lite"/>
    </source>
</evidence>
<evidence type="ECO:0000313" key="3">
    <source>
        <dbReference type="Proteomes" id="UP000218209"/>
    </source>
</evidence>
<sequence>MLFFSPRQPPSLRCHQTRGGRPAPVFIAGGKRG</sequence>
<protein>
    <submittedName>
        <fullName evidence="2">Uncharacterized protein</fullName>
    </submittedName>
</protein>
<dbReference type="AlphaFoldDB" id="A0A1X6NZM2"/>
<gene>
    <name evidence="2" type="ORF">BU14_0316s0013</name>
</gene>
<dbReference type="EMBL" id="KV918970">
    <property type="protein sequence ID" value="OSX73985.1"/>
    <property type="molecule type" value="Genomic_DNA"/>
</dbReference>
<accession>A0A1X6NZM2</accession>
<reference evidence="2 3" key="1">
    <citation type="submission" date="2017-03" db="EMBL/GenBank/DDBJ databases">
        <title>WGS assembly of Porphyra umbilicalis.</title>
        <authorList>
            <person name="Brawley S.H."/>
            <person name="Blouin N.A."/>
            <person name="Ficko-Blean E."/>
            <person name="Wheeler G.L."/>
            <person name="Lohr M."/>
            <person name="Goodson H.V."/>
            <person name="Jenkins J.W."/>
            <person name="Blaby-Haas C.E."/>
            <person name="Helliwell K.E."/>
            <person name="Chan C."/>
            <person name="Marriage T."/>
            <person name="Bhattacharya D."/>
            <person name="Klein A.S."/>
            <person name="Badis Y."/>
            <person name="Brodie J."/>
            <person name="Cao Y."/>
            <person name="Collen J."/>
            <person name="Dittami S.M."/>
            <person name="Gachon C.M."/>
            <person name="Green B.R."/>
            <person name="Karpowicz S."/>
            <person name="Kim J.W."/>
            <person name="Kudahl U."/>
            <person name="Lin S."/>
            <person name="Michel G."/>
            <person name="Mittag M."/>
            <person name="Olson B.J."/>
            <person name="Pangilinan J."/>
            <person name="Peng Y."/>
            <person name="Qiu H."/>
            <person name="Shu S."/>
            <person name="Singer J.T."/>
            <person name="Smith A.G."/>
            <person name="Sprecher B.N."/>
            <person name="Wagner V."/>
            <person name="Wang W."/>
            <person name="Wang Z.-Y."/>
            <person name="Yan J."/>
            <person name="Yarish C."/>
            <person name="Zoeuner-Riek S."/>
            <person name="Zhuang Y."/>
            <person name="Zou Y."/>
            <person name="Lindquist E.A."/>
            <person name="Grimwood J."/>
            <person name="Barry K."/>
            <person name="Rokhsar D.S."/>
            <person name="Schmutz J."/>
            <person name="Stiller J.W."/>
            <person name="Grossman A.R."/>
            <person name="Prochnik S.E."/>
        </authorList>
    </citation>
    <scope>NUCLEOTIDE SEQUENCE [LARGE SCALE GENOMIC DNA]</scope>
    <source>
        <strain evidence="2">4086291</strain>
    </source>
</reference>
<evidence type="ECO:0000313" key="2">
    <source>
        <dbReference type="EMBL" id="OSX73985.1"/>
    </source>
</evidence>